<organism evidence="1 2">
    <name type="scientific">Flavivirga algicola</name>
    <dbReference type="NCBI Taxonomy" id="2729136"/>
    <lineage>
        <taxon>Bacteria</taxon>
        <taxon>Pseudomonadati</taxon>
        <taxon>Bacteroidota</taxon>
        <taxon>Flavobacteriia</taxon>
        <taxon>Flavobacteriales</taxon>
        <taxon>Flavobacteriaceae</taxon>
        <taxon>Flavivirga</taxon>
    </lineage>
</organism>
<proteinExistence type="predicted"/>
<reference evidence="1 2" key="1">
    <citation type="submission" date="2020-04" db="EMBL/GenBank/DDBJ databases">
        <title>A Flavivirga sp. nov.</title>
        <authorList>
            <person name="Sun X."/>
        </authorList>
    </citation>
    <scope>NUCLEOTIDE SEQUENCE [LARGE SCALE GENOMIC DNA]</scope>
    <source>
        <strain evidence="1 2">Y03</strain>
    </source>
</reference>
<evidence type="ECO:0000313" key="1">
    <source>
        <dbReference type="EMBL" id="NMH86513.1"/>
    </source>
</evidence>
<keyword evidence="2" id="KW-1185">Reference proteome</keyword>
<evidence type="ECO:0000313" key="2">
    <source>
        <dbReference type="Proteomes" id="UP000746690"/>
    </source>
</evidence>
<sequence length="150" mass="17465">MNHNHYKEPKEKLIPRNTEKEYIVYHTSSELITVQFIKWNDNKIQKARFTIHASSTIRNLHKAEICPPSPDMPGYRLSLHSLHLASPPPPPKKKYELDIDNLEIKTGQDLIFAYIRYLKDEEYDSKWTCHHFEDAGGVPEVKKGNILVGQ</sequence>
<comment type="caution">
    <text evidence="1">The sequence shown here is derived from an EMBL/GenBank/DDBJ whole genome shotgun (WGS) entry which is preliminary data.</text>
</comment>
<accession>A0ABX1RTV8</accession>
<dbReference type="EMBL" id="JABBHF010000002">
    <property type="protein sequence ID" value="NMH86513.1"/>
    <property type="molecule type" value="Genomic_DNA"/>
</dbReference>
<name>A0ABX1RTV8_9FLAO</name>
<dbReference type="Proteomes" id="UP000746690">
    <property type="component" value="Unassembled WGS sequence"/>
</dbReference>
<dbReference type="RefSeq" id="WP_169670093.1">
    <property type="nucleotide sequence ID" value="NZ_JABBHF010000002.1"/>
</dbReference>
<gene>
    <name evidence="1" type="ORF">HHX25_03280</name>
</gene>
<protein>
    <submittedName>
        <fullName evidence="1">Uncharacterized protein</fullName>
    </submittedName>
</protein>